<name>A0A193LJQ5_9GAMM</name>
<dbReference type="KEGG" id="woc:BA177_17030"/>
<feature type="domain" description="HTH cro/C1-type" evidence="2">
    <location>
        <begin position="28"/>
        <end position="82"/>
    </location>
</feature>
<dbReference type="Gene3D" id="1.10.260.40">
    <property type="entry name" value="lambda repressor-like DNA-binding domains"/>
    <property type="match status" value="1"/>
</dbReference>
<evidence type="ECO:0000256" key="1">
    <source>
        <dbReference type="ARBA" id="ARBA00023125"/>
    </source>
</evidence>
<dbReference type="AlphaFoldDB" id="A0A193LJQ5"/>
<dbReference type="PROSITE" id="PS50943">
    <property type="entry name" value="HTH_CROC1"/>
    <property type="match status" value="1"/>
</dbReference>
<keyword evidence="4" id="KW-1185">Reference proteome</keyword>
<dbReference type="EMBL" id="CP016268">
    <property type="protein sequence ID" value="ANO52663.1"/>
    <property type="molecule type" value="Genomic_DNA"/>
</dbReference>
<dbReference type="SUPFAM" id="SSF47413">
    <property type="entry name" value="lambda repressor-like DNA-binding domains"/>
    <property type="match status" value="1"/>
</dbReference>
<accession>A0A193LJQ5</accession>
<evidence type="ECO:0000313" key="3">
    <source>
        <dbReference type="EMBL" id="ANO52663.1"/>
    </source>
</evidence>
<dbReference type="GO" id="GO:0003677">
    <property type="term" value="F:DNA binding"/>
    <property type="evidence" value="ECO:0007669"/>
    <property type="project" value="UniProtKB-KW"/>
</dbReference>
<dbReference type="InterPro" id="IPR001387">
    <property type="entry name" value="Cro/C1-type_HTH"/>
</dbReference>
<dbReference type="InterPro" id="IPR010982">
    <property type="entry name" value="Lambda_DNA-bd_dom_sf"/>
</dbReference>
<dbReference type="Proteomes" id="UP000092695">
    <property type="component" value="Chromosome"/>
</dbReference>
<dbReference type="Pfam" id="PF01381">
    <property type="entry name" value="HTH_3"/>
    <property type="match status" value="1"/>
</dbReference>
<organism evidence="3 4">
    <name type="scientific">Woeseia oceani</name>
    <dbReference type="NCBI Taxonomy" id="1548547"/>
    <lineage>
        <taxon>Bacteria</taxon>
        <taxon>Pseudomonadati</taxon>
        <taxon>Pseudomonadota</taxon>
        <taxon>Gammaproteobacteria</taxon>
        <taxon>Woeseiales</taxon>
        <taxon>Woeseiaceae</taxon>
        <taxon>Woeseia</taxon>
    </lineage>
</organism>
<dbReference type="SMART" id="SM00530">
    <property type="entry name" value="HTH_XRE"/>
    <property type="match status" value="1"/>
</dbReference>
<sequence>MLMASSSHWITAVTPQDKRFYQALGQRVAELRKAQDLTQVQLAERLGVSQQTLAHYEVGRLRIAVAMLPALAKELAVSVETLVGTPTIRNKRGPAPKLQRQIEQIQQLPRTKQRFVIEMLDTVLQQSD</sequence>
<dbReference type="PANTHER" id="PTHR46558:SF11">
    <property type="entry name" value="HTH-TYPE TRANSCRIPTIONAL REGULATOR XRE"/>
    <property type="match status" value="1"/>
</dbReference>
<evidence type="ECO:0000313" key="4">
    <source>
        <dbReference type="Proteomes" id="UP000092695"/>
    </source>
</evidence>
<keyword evidence="1" id="KW-0238">DNA-binding</keyword>
<dbReference type="CDD" id="cd00093">
    <property type="entry name" value="HTH_XRE"/>
    <property type="match status" value="1"/>
</dbReference>
<protein>
    <submittedName>
        <fullName evidence="3">XRE family transcriptional regulator</fullName>
    </submittedName>
</protein>
<reference evidence="3 4" key="1">
    <citation type="submission" date="2016-06" db="EMBL/GenBank/DDBJ databases">
        <title>Complete genome sequence of a deep-branching marine Gamma Proteobacterium Woeseia oceani type strain XK5.</title>
        <authorList>
            <person name="Mu D."/>
            <person name="Du Z."/>
        </authorList>
    </citation>
    <scope>NUCLEOTIDE SEQUENCE [LARGE SCALE GENOMIC DNA]</scope>
    <source>
        <strain evidence="3 4">XK5</strain>
    </source>
</reference>
<dbReference type="PANTHER" id="PTHR46558">
    <property type="entry name" value="TRACRIPTIONAL REGULATORY PROTEIN-RELATED-RELATED"/>
    <property type="match status" value="1"/>
</dbReference>
<dbReference type="OrthoDB" id="3034420at2"/>
<proteinExistence type="predicted"/>
<gene>
    <name evidence="3" type="ORF">BA177_17030</name>
</gene>
<evidence type="ECO:0000259" key="2">
    <source>
        <dbReference type="PROSITE" id="PS50943"/>
    </source>
</evidence>